<proteinExistence type="predicted"/>
<gene>
    <name evidence="1" type="ORF">EUTSA_v10022330mg</name>
</gene>
<dbReference type="Gramene" id="ESQ49243">
    <property type="protein sequence ID" value="ESQ49243"/>
    <property type="gene ID" value="EUTSA_v10022330mg"/>
</dbReference>
<accession>V4MA01</accession>
<organism evidence="1 2">
    <name type="scientific">Eutrema salsugineum</name>
    <name type="common">Saltwater cress</name>
    <name type="synonym">Sisymbrium salsugineum</name>
    <dbReference type="NCBI Taxonomy" id="72664"/>
    <lineage>
        <taxon>Eukaryota</taxon>
        <taxon>Viridiplantae</taxon>
        <taxon>Streptophyta</taxon>
        <taxon>Embryophyta</taxon>
        <taxon>Tracheophyta</taxon>
        <taxon>Spermatophyta</taxon>
        <taxon>Magnoliopsida</taxon>
        <taxon>eudicotyledons</taxon>
        <taxon>Gunneridae</taxon>
        <taxon>Pentapetalae</taxon>
        <taxon>rosids</taxon>
        <taxon>malvids</taxon>
        <taxon>Brassicales</taxon>
        <taxon>Brassicaceae</taxon>
        <taxon>Eutremeae</taxon>
        <taxon>Eutrema</taxon>
    </lineage>
</organism>
<evidence type="ECO:0000313" key="2">
    <source>
        <dbReference type="Proteomes" id="UP000030689"/>
    </source>
</evidence>
<dbReference type="AlphaFoldDB" id="V4MA01"/>
<dbReference type="KEGG" id="eus:EUTSA_v10022330mg"/>
<sequence>MGFKVGDGLMASDTASKTLIHHQKTDLKSHFYSEAVRSYTLRTSKYYKLNMHSIKACCCLHNDTRALHRPITDRIQTSRITILN</sequence>
<dbReference type="EMBL" id="KI517408">
    <property type="protein sequence ID" value="ESQ49243.1"/>
    <property type="molecule type" value="Genomic_DNA"/>
</dbReference>
<dbReference type="Proteomes" id="UP000030689">
    <property type="component" value="Unassembled WGS sequence"/>
</dbReference>
<name>V4MA01_EUTSA</name>
<protein>
    <submittedName>
        <fullName evidence="1">Uncharacterized protein</fullName>
    </submittedName>
</protein>
<evidence type="ECO:0000313" key="1">
    <source>
        <dbReference type="EMBL" id="ESQ49243.1"/>
    </source>
</evidence>
<reference evidence="1 2" key="1">
    <citation type="journal article" date="2013" name="Front. Plant Sci.">
        <title>The Reference Genome of the Halophytic Plant Eutrema salsugineum.</title>
        <authorList>
            <person name="Yang R."/>
            <person name="Jarvis D.E."/>
            <person name="Chen H."/>
            <person name="Beilstein M.A."/>
            <person name="Grimwood J."/>
            <person name="Jenkins J."/>
            <person name="Shu S."/>
            <person name="Prochnik S."/>
            <person name="Xin M."/>
            <person name="Ma C."/>
            <person name="Schmutz J."/>
            <person name="Wing R.A."/>
            <person name="Mitchell-Olds T."/>
            <person name="Schumaker K.S."/>
            <person name="Wang X."/>
        </authorList>
    </citation>
    <scope>NUCLEOTIDE SEQUENCE [LARGE SCALE GENOMIC DNA]</scope>
</reference>
<keyword evidence="2" id="KW-1185">Reference proteome</keyword>